<dbReference type="AlphaFoldDB" id="A0A8S2DVQ9"/>
<feature type="non-terminal residue" evidence="3">
    <location>
        <position position="239"/>
    </location>
</feature>
<evidence type="ECO:0000313" key="4">
    <source>
        <dbReference type="EMBL" id="CAF3764890.1"/>
    </source>
</evidence>
<evidence type="ECO:0000256" key="1">
    <source>
        <dbReference type="ARBA" id="ARBA00022737"/>
    </source>
</evidence>
<dbReference type="InterPro" id="IPR001478">
    <property type="entry name" value="PDZ"/>
</dbReference>
<dbReference type="EMBL" id="CAJOBA010006161">
    <property type="protein sequence ID" value="CAF3764890.1"/>
    <property type="molecule type" value="Genomic_DNA"/>
</dbReference>
<evidence type="ECO:0000313" key="5">
    <source>
        <dbReference type="Proteomes" id="UP000677228"/>
    </source>
</evidence>
<dbReference type="InterPro" id="IPR051067">
    <property type="entry name" value="NHER"/>
</dbReference>
<protein>
    <recommendedName>
        <fullName evidence="2">PDZ domain-containing protein</fullName>
    </recommendedName>
</protein>
<dbReference type="EMBL" id="CAJNOK010006154">
    <property type="protein sequence ID" value="CAF0995140.1"/>
    <property type="molecule type" value="Genomic_DNA"/>
</dbReference>
<accession>A0A8S2DVQ9</accession>
<dbReference type="PROSITE" id="PS50106">
    <property type="entry name" value="PDZ"/>
    <property type="match status" value="2"/>
</dbReference>
<comment type="caution">
    <text evidence="3">The sequence shown here is derived from an EMBL/GenBank/DDBJ whole genome shotgun (WGS) entry which is preliminary data.</text>
</comment>
<sequence length="239" mass="26714">MAVDPSSSLRLCRLHVWPNYPGLGFTLEQAPKGAPHIIRLVESNSPAAAGGLRIQDVVLQVNGEDVEGIEYEHVKRNIQEARDRKGLIELLVCDLTNYQKLKKNGIKFNTRSAIIMETPATIPAEYMNMQQRTPRTCQINLRPGDDSFGFEVANGEHDTGAYIQDVTPNSPAALAGLRKSDRIIEIDGKKVNSDLSASILDKLRKAKAKRTVRLFVADTDTYQYYRDNKMTLSSRAKTR</sequence>
<proteinExistence type="predicted"/>
<organism evidence="3 5">
    <name type="scientific">Didymodactylos carnosus</name>
    <dbReference type="NCBI Taxonomy" id="1234261"/>
    <lineage>
        <taxon>Eukaryota</taxon>
        <taxon>Metazoa</taxon>
        <taxon>Spiralia</taxon>
        <taxon>Gnathifera</taxon>
        <taxon>Rotifera</taxon>
        <taxon>Eurotatoria</taxon>
        <taxon>Bdelloidea</taxon>
        <taxon>Philodinida</taxon>
        <taxon>Philodinidae</taxon>
        <taxon>Didymodactylos</taxon>
    </lineage>
</organism>
<feature type="domain" description="PDZ" evidence="2">
    <location>
        <begin position="138"/>
        <end position="218"/>
    </location>
</feature>
<dbReference type="GO" id="GO:0043495">
    <property type="term" value="F:protein-membrane adaptor activity"/>
    <property type="evidence" value="ECO:0007669"/>
    <property type="project" value="TreeGrafter"/>
</dbReference>
<gene>
    <name evidence="3" type="ORF">OVA965_LOCUS14272</name>
    <name evidence="4" type="ORF">TMI583_LOCUS14275</name>
</gene>
<dbReference type="PANTHER" id="PTHR14191">
    <property type="entry name" value="PDZ DOMAIN CONTAINING PROTEIN"/>
    <property type="match status" value="1"/>
</dbReference>
<dbReference type="Proteomes" id="UP000682733">
    <property type="component" value="Unassembled WGS sequence"/>
</dbReference>
<dbReference type="Proteomes" id="UP000677228">
    <property type="component" value="Unassembled WGS sequence"/>
</dbReference>
<evidence type="ECO:0000259" key="2">
    <source>
        <dbReference type="PROSITE" id="PS50106"/>
    </source>
</evidence>
<dbReference type="SUPFAM" id="SSF50156">
    <property type="entry name" value="PDZ domain-like"/>
    <property type="match status" value="2"/>
</dbReference>
<name>A0A8S2DVQ9_9BILA</name>
<dbReference type="InterPro" id="IPR036034">
    <property type="entry name" value="PDZ_sf"/>
</dbReference>
<reference evidence="3" key="1">
    <citation type="submission" date="2021-02" db="EMBL/GenBank/DDBJ databases">
        <authorList>
            <person name="Nowell W R."/>
        </authorList>
    </citation>
    <scope>NUCLEOTIDE SEQUENCE</scope>
</reference>
<dbReference type="SMART" id="SM00228">
    <property type="entry name" value="PDZ"/>
    <property type="match status" value="2"/>
</dbReference>
<dbReference type="GO" id="GO:0016324">
    <property type="term" value="C:apical plasma membrane"/>
    <property type="evidence" value="ECO:0007669"/>
    <property type="project" value="TreeGrafter"/>
</dbReference>
<evidence type="ECO:0000313" key="3">
    <source>
        <dbReference type="EMBL" id="CAF0995140.1"/>
    </source>
</evidence>
<dbReference type="Pfam" id="PF00595">
    <property type="entry name" value="PDZ"/>
    <property type="match status" value="1"/>
</dbReference>
<feature type="domain" description="PDZ" evidence="2">
    <location>
        <begin position="23"/>
        <end position="81"/>
    </location>
</feature>
<dbReference type="Gene3D" id="2.30.42.10">
    <property type="match status" value="2"/>
</dbReference>
<keyword evidence="1" id="KW-0677">Repeat</keyword>
<dbReference type="PANTHER" id="PTHR14191:SF3">
    <property type="entry name" value="NA(+)_H(+) EXCHANGE REGULATORY COFACTOR-LIKE PROTEIN NRFL-1"/>
    <property type="match status" value="1"/>
</dbReference>
<dbReference type="GO" id="GO:0072659">
    <property type="term" value="P:protein localization to plasma membrane"/>
    <property type="evidence" value="ECO:0007669"/>
    <property type="project" value="TreeGrafter"/>
</dbReference>
<dbReference type="Pfam" id="PF13180">
    <property type="entry name" value="PDZ_2"/>
    <property type="match status" value="1"/>
</dbReference>